<evidence type="ECO:0000313" key="10">
    <source>
        <dbReference type="EMBL" id="KDS91118.2"/>
    </source>
</evidence>
<dbReference type="HAMAP" id="MF_00265">
    <property type="entry name" value="VapC_Nob1"/>
    <property type="match status" value="1"/>
</dbReference>
<dbReference type="InterPro" id="IPR029060">
    <property type="entry name" value="PIN-like_dom_sf"/>
</dbReference>
<dbReference type="GO" id="GO:0004540">
    <property type="term" value="F:RNA nuclease activity"/>
    <property type="evidence" value="ECO:0007669"/>
    <property type="project" value="InterPro"/>
</dbReference>
<dbReference type="GO" id="GO:0090729">
    <property type="term" value="F:toxin activity"/>
    <property type="evidence" value="ECO:0007669"/>
    <property type="project" value="UniProtKB-KW"/>
</dbReference>
<reference evidence="10 11" key="1">
    <citation type="journal article" date="2015" name="Genome Announc.">
        <title>Draft genome sequence of a Halorubrum H3 strain isolated from the burlinskoye salt lake (Altai Krai, Russia).</title>
        <authorList>
            <person name="Rozanov A.S."/>
            <person name="Bryanskaya A.V."/>
            <person name="Malup T.K."/>
            <person name="Kotenko A.V."/>
            <person name="Peltek S.E."/>
        </authorList>
    </citation>
    <scope>NUCLEOTIDE SEQUENCE [LARGE SCALE GENOMIC DNA]</scope>
    <source>
        <strain evidence="10 11">H3</strain>
    </source>
</reference>
<feature type="binding site" evidence="8">
    <location>
        <position position="5"/>
    </location>
    <ligand>
        <name>Mg(2+)</name>
        <dbReference type="ChEBI" id="CHEBI:18420"/>
    </ligand>
</feature>
<dbReference type="GO" id="GO:0000287">
    <property type="term" value="F:magnesium ion binding"/>
    <property type="evidence" value="ECO:0007669"/>
    <property type="project" value="UniProtKB-UniRule"/>
</dbReference>
<keyword evidence="6 8" id="KW-0460">Magnesium</keyword>
<comment type="caution">
    <text evidence="10">The sequence shown here is derived from an EMBL/GenBank/DDBJ whole genome shotgun (WGS) entry which is preliminary data.</text>
</comment>
<dbReference type="PANTHER" id="PTHR33653:SF1">
    <property type="entry name" value="RIBONUCLEASE VAPC2"/>
    <property type="match status" value="1"/>
</dbReference>
<keyword evidence="8" id="KW-0800">Toxin</keyword>
<dbReference type="InterPro" id="IPR050556">
    <property type="entry name" value="Type_II_TA_system_RNase"/>
</dbReference>
<comment type="function">
    <text evidence="8">Toxic component of a toxin-antitoxin (TA) system. An RNase.</text>
</comment>
<sequence length="134" mass="14587">MLVLDNNVLSDYLNGTDAAREFLTVHESDPWAVSSIVLYEALMGATYGYIDVEPATMRQAVTGSMRVLDVTERTATEARRLQDDLLEEGSPVDQLDALIAASAVEHGGTFATAEKTFDSDTVRSVLDVAVYEPE</sequence>
<dbReference type="InterPro" id="IPR002716">
    <property type="entry name" value="PIN_dom"/>
</dbReference>
<dbReference type="InterPro" id="IPR022907">
    <property type="entry name" value="VapC_family"/>
</dbReference>
<evidence type="ECO:0000313" key="11">
    <source>
        <dbReference type="Proteomes" id="UP000053331"/>
    </source>
</evidence>
<feature type="binding site" evidence="8">
    <location>
        <position position="96"/>
    </location>
    <ligand>
        <name>Mg(2+)</name>
        <dbReference type="ChEBI" id="CHEBI:18420"/>
    </ligand>
</feature>
<keyword evidence="11" id="KW-1185">Reference proteome</keyword>
<protein>
    <recommendedName>
        <fullName evidence="8">Ribonuclease VapC</fullName>
        <shortName evidence="8">RNase VapC</shortName>
        <ecNumber evidence="8">3.1.-.-</ecNumber>
    </recommendedName>
    <alternativeName>
        <fullName evidence="8">Putative toxin VapC</fullName>
    </alternativeName>
</protein>
<dbReference type="PANTHER" id="PTHR33653">
    <property type="entry name" value="RIBONUCLEASE VAPC2"/>
    <property type="match status" value="1"/>
</dbReference>
<dbReference type="Proteomes" id="UP000053331">
    <property type="component" value="Unassembled WGS sequence"/>
</dbReference>
<keyword evidence="4 8" id="KW-0479">Metal-binding</keyword>
<evidence type="ECO:0000256" key="6">
    <source>
        <dbReference type="ARBA" id="ARBA00022842"/>
    </source>
</evidence>
<accession>A0A081EUN0</accession>
<evidence type="ECO:0000256" key="1">
    <source>
        <dbReference type="ARBA" id="ARBA00001946"/>
    </source>
</evidence>
<evidence type="ECO:0000259" key="9">
    <source>
        <dbReference type="Pfam" id="PF01850"/>
    </source>
</evidence>
<keyword evidence="5 8" id="KW-0378">Hydrolase</keyword>
<dbReference type="EC" id="3.1.-.-" evidence="8"/>
<dbReference type="SUPFAM" id="SSF88723">
    <property type="entry name" value="PIN domain-like"/>
    <property type="match status" value="1"/>
</dbReference>
<keyword evidence="3 8" id="KW-0540">Nuclease</keyword>
<dbReference type="GO" id="GO:0016787">
    <property type="term" value="F:hydrolase activity"/>
    <property type="evidence" value="ECO:0007669"/>
    <property type="project" value="UniProtKB-KW"/>
</dbReference>
<evidence type="ECO:0000256" key="4">
    <source>
        <dbReference type="ARBA" id="ARBA00022723"/>
    </source>
</evidence>
<comment type="cofactor">
    <cofactor evidence="1 8">
        <name>Mg(2+)</name>
        <dbReference type="ChEBI" id="CHEBI:18420"/>
    </cofactor>
</comment>
<evidence type="ECO:0000256" key="7">
    <source>
        <dbReference type="ARBA" id="ARBA00038093"/>
    </source>
</evidence>
<keyword evidence="2 8" id="KW-1277">Toxin-antitoxin system</keyword>
<comment type="similarity">
    <text evidence="7 8">Belongs to the PINc/VapC protein family.</text>
</comment>
<gene>
    <name evidence="8" type="primary">vapC</name>
    <name evidence="10" type="ORF">FK85_06100</name>
</gene>
<dbReference type="Pfam" id="PF01850">
    <property type="entry name" value="PIN"/>
    <property type="match status" value="1"/>
</dbReference>
<organism evidence="10 11">
    <name type="scientific">Halorubrum saccharovorum</name>
    <dbReference type="NCBI Taxonomy" id="2248"/>
    <lineage>
        <taxon>Archaea</taxon>
        <taxon>Methanobacteriati</taxon>
        <taxon>Methanobacteriota</taxon>
        <taxon>Stenosarchaea group</taxon>
        <taxon>Halobacteria</taxon>
        <taxon>Halobacteriales</taxon>
        <taxon>Haloferacaceae</taxon>
        <taxon>Halorubrum</taxon>
    </lineage>
</organism>
<evidence type="ECO:0000256" key="5">
    <source>
        <dbReference type="ARBA" id="ARBA00022801"/>
    </source>
</evidence>
<dbReference type="EMBL" id="JNFH02000020">
    <property type="protein sequence ID" value="KDS91118.2"/>
    <property type="molecule type" value="Genomic_DNA"/>
</dbReference>
<evidence type="ECO:0000256" key="8">
    <source>
        <dbReference type="HAMAP-Rule" id="MF_00265"/>
    </source>
</evidence>
<feature type="domain" description="PIN" evidence="9">
    <location>
        <begin position="3"/>
        <end position="118"/>
    </location>
</feature>
<evidence type="ECO:0000256" key="3">
    <source>
        <dbReference type="ARBA" id="ARBA00022722"/>
    </source>
</evidence>
<name>A0A081EUN0_9EURY</name>
<evidence type="ECO:0000256" key="2">
    <source>
        <dbReference type="ARBA" id="ARBA00022649"/>
    </source>
</evidence>
<dbReference type="AlphaFoldDB" id="A0A081EUN0"/>
<dbReference type="Gene3D" id="3.40.50.1010">
    <property type="entry name" value="5'-nuclease"/>
    <property type="match status" value="1"/>
</dbReference>
<proteinExistence type="inferred from homology"/>